<evidence type="ECO:0000259" key="1">
    <source>
        <dbReference type="Pfam" id="PF13847"/>
    </source>
</evidence>
<organism evidence="2 3">
    <name type="scientific">Vitreoscilla massiliensis</name>
    <dbReference type="NCBI Taxonomy" id="1689272"/>
    <lineage>
        <taxon>Bacteria</taxon>
        <taxon>Pseudomonadati</taxon>
        <taxon>Pseudomonadota</taxon>
        <taxon>Betaproteobacteria</taxon>
        <taxon>Neisseriales</taxon>
        <taxon>Neisseriaceae</taxon>
        <taxon>Vitreoscilla</taxon>
    </lineage>
</organism>
<dbReference type="PANTHER" id="PTHR43861:SF1">
    <property type="entry name" value="TRANS-ACONITATE 2-METHYLTRANSFERASE"/>
    <property type="match status" value="1"/>
</dbReference>
<protein>
    <submittedName>
        <fullName evidence="2">Methyltransferase domain-containing protein</fullName>
    </submittedName>
</protein>
<dbReference type="RefSeq" id="WP_058357936.1">
    <property type="nucleotide sequence ID" value="NZ_CABKVG010000010.1"/>
</dbReference>
<dbReference type="GO" id="GO:0008168">
    <property type="term" value="F:methyltransferase activity"/>
    <property type="evidence" value="ECO:0007669"/>
    <property type="project" value="UniProtKB-KW"/>
</dbReference>
<accession>A0ABY4DYJ9</accession>
<dbReference type="Gene3D" id="1.10.150.290">
    <property type="entry name" value="S-adenosyl-L-methionine-dependent methyltransferases"/>
    <property type="match status" value="1"/>
</dbReference>
<sequence length="253" mass="28496">MPWNPQVYDQFKAERQQPFFDLIAHIRPQAQMRIVDLGCGTGELTLALAERFEDAEVIGIDNSAEMLQQAPTHARVQFRQQTIQDYVANGESADVLVANASLQWLDGHTILWPQLIHKLRPQGQLAVQMPNQAHNRLNQLLGLLAQQAPYADLLQGWHRPSSVLELDDYAQILFGAQAQTMTLYQKVYPQIAASSEDLYQFIAGSALIPYLEHLPTSAHAAFIAAFKHSIEQAFPHMPALYAFKRVLMHAQFA</sequence>
<keyword evidence="3" id="KW-1185">Reference proteome</keyword>
<name>A0ABY4DYJ9_9NEIS</name>
<keyword evidence="2" id="KW-0489">Methyltransferase</keyword>
<dbReference type="Gene3D" id="3.40.50.150">
    <property type="entry name" value="Vaccinia Virus protein VP39"/>
    <property type="match status" value="1"/>
</dbReference>
<dbReference type="PANTHER" id="PTHR43861">
    <property type="entry name" value="TRANS-ACONITATE 2-METHYLTRANSFERASE-RELATED"/>
    <property type="match status" value="1"/>
</dbReference>
<dbReference type="CDD" id="cd02440">
    <property type="entry name" value="AdoMet_MTases"/>
    <property type="match status" value="1"/>
</dbReference>
<dbReference type="InterPro" id="IPR025714">
    <property type="entry name" value="Methyltranfer_dom"/>
</dbReference>
<proteinExistence type="predicted"/>
<feature type="domain" description="Methyltransferase" evidence="1">
    <location>
        <begin position="30"/>
        <end position="137"/>
    </location>
</feature>
<dbReference type="SUPFAM" id="SSF53335">
    <property type="entry name" value="S-adenosyl-L-methionine-dependent methyltransferases"/>
    <property type="match status" value="1"/>
</dbReference>
<keyword evidence="2" id="KW-0808">Transferase</keyword>
<dbReference type="Proteomes" id="UP000832011">
    <property type="component" value="Chromosome"/>
</dbReference>
<dbReference type="InterPro" id="IPR023149">
    <property type="entry name" value="Trans_acon_MeTrfase_C"/>
</dbReference>
<evidence type="ECO:0000313" key="3">
    <source>
        <dbReference type="Proteomes" id="UP000832011"/>
    </source>
</evidence>
<evidence type="ECO:0000313" key="2">
    <source>
        <dbReference type="EMBL" id="UOO88382.1"/>
    </source>
</evidence>
<gene>
    <name evidence="2" type="ORF">LVJ82_12985</name>
</gene>
<dbReference type="GO" id="GO:0032259">
    <property type="term" value="P:methylation"/>
    <property type="evidence" value="ECO:0007669"/>
    <property type="project" value="UniProtKB-KW"/>
</dbReference>
<reference evidence="2 3" key="1">
    <citation type="journal article" date="2022" name="Res Sq">
        <title>Evolution of multicellular longitudinally dividing oral cavity symbionts (Neisseriaceae).</title>
        <authorList>
            <person name="Nyongesa S."/>
            <person name="Weber P."/>
            <person name="Bernet E."/>
            <person name="Pullido F."/>
            <person name="Nieckarz M."/>
            <person name="Delaby M."/>
            <person name="Nieves C."/>
            <person name="Viehboeck T."/>
            <person name="Krause N."/>
            <person name="Rivera-Millot A."/>
            <person name="Nakamura A."/>
            <person name="Vischer N."/>
            <person name="VanNieuwenhze M."/>
            <person name="Brun Y."/>
            <person name="Cava F."/>
            <person name="Bulgheresi S."/>
            <person name="Veyrier F."/>
        </authorList>
    </citation>
    <scope>NUCLEOTIDE SEQUENCE [LARGE SCALE GENOMIC DNA]</scope>
    <source>
        <strain evidence="2 3">SN4</strain>
    </source>
</reference>
<dbReference type="EMBL" id="CP091511">
    <property type="protein sequence ID" value="UOO88382.1"/>
    <property type="molecule type" value="Genomic_DNA"/>
</dbReference>
<dbReference type="Pfam" id="PF13847">
    <property type="entry name" value="Methyltransf_31"/>
    <property type="match status" value="1"/>
</dbReference>
<dbReference type="InterPro" id="IPR029063">
    <property type="entry name" value="SAM-dependent_MTases_sf"/>
</dbReference>